<evidence type="ECO:0000313" key="3">
    <source>
        <dbReference type="EMBL" id="RWU21326.1"/>
    </source>
</evidence>
<organism evidence="3 4">
    <name type="scientific">Pseudomonas alkylphenolica</name>
    <dbReference type="NCBI Taxonomy" id="237609"/>
    <lineage>
        <taxon>Bacteria</taxon>
        <taxon>Pseudomonadati</taxon>
        <taxon>Pseudomonadota</taxon>
        <taxon>Gammaproteobacteria</taxon>
        <taxon>Pseudomonadales</taxon>
        <taxon>Pseudomonadaceae</taxon>
        <taxon>Pseudomonas</taxon>
    </lineage>
</organism>
<dbReference type="AlphaFoldDB" id="A0A443ZQG0"/>
<comment type="caution">
    <text evidence="3">The sequence shown here is derived from an EMBL/GenBank/DDBJ whole genome shotgun (WGS) entry which is preliminary data.</text>
</comment>
<dbReference type="RefSeq" id="WP_128324929.1">
    <property type="nucleotide sequence ID" value="NZ_QJRG01000047.1"/>
</dbReference>
<evidence type="ECO:0000313" key="4">
    <source>
        <dbReference type="Proteomes" id="UP000288983"/>
    </source>
</evidence>
<name>A0A443ZQG0_9PSED</name>
<evidence type="ECO:0000259" key="2">
    <source>
        <dbReference type="Pfam" id="PF13472"/>
    </source>
</evidence>
<gene>
    <name evidence="3" type="ORF">DM813_19260</name>
</gene>
<keyword evidence="1" id="KW-0732">Signal</keyword>
<sequence length="247" mass="27369">MQVSRLLFALMFFAASSFADQSQLDKHAVCPASSEKTYRVLFIGDSITRHAVNEATIKELGWTHVSGMGASSSKTDYASLLTKLISQDRKQWVVKCFHTYGGGGSVPDRISGLPMVADTNPNLVVIQLGEHDNATIDPLTFHRQYATLIRSVRAMKSKPKVIAVGPWSLAGLNDKGEYADESADVDRVMYNVAIEESLQYLSVKDFASLPEASGWGKSEGVKWHPNDVGHRLYAERLFRLYKAVEKQ</sequence>
<dbReference type="OrthoDB" id="9795554at2"/>
<dbReference type="SUPFAM" id="SSF52266">
    <property type="entry name" value="SGNH hydrolase"/>
    <property type="match status" value="1"/>
</dbReference>
<dbReference type="Pfam" id="PF13472">
    <property type="entry name" value="Lipase_GDSL_2"/>
    <property type="match status" value="1"/>
</dbReference>
<feature type="domain" description="SGNH hydrolase-type esterase" evidence="2">
    <location>
        <begin position="42"/>
        <end position="232"/>
    </location>
</feature>
<evidence type="ECO:0000256" key="1">
    <source>
        <dbReference type="SAM" id="SignalP"/>
    </source>
</evidence>
<dbReference type="GO" id="GO:0016788">
    <property type="term" value="F:hydrolase activity, acting on ester bonds"/>
    <property type="evidence" value="ECO:0007669"/>
    <property type="project" value="UniProtKB-ARBA"/>
</dbReference>
<dbReference type="Proteomes" id="UP000288983">
    <property type="component" value="Unassembled WGS sequence"/>
</dbReference>
<feature type="signal peptide" evidence="1">
    <location>
        <begin position="1"/>
        <end position="19"/>
    </location>
</feature>
<dbReference type="Gene3D" id="3.40.50.1110">
    <property type="entry name" value="SGNH hydrolase"/>
    <property type="match status" value="1"/>
</dbReference>
<dbReference type="InterPro" id="IPR013830">
    <property type="entry name" value="SGNH_hydro"/>
</dbReference>
<dbReference type="CDD" id="cd00229">
    <property type="entry name" value="SGNH_hydrolase"/>
    <property type="match status" value="1"/>
</dbReference>
<feature type="chain" id="PRO_5019450338" description="SGNH hydrolase-type esterase domain-containing protein" evidence="1">
    <location>
        <begin position="20"/>
        <end position="247"/>
    </location>
</feature>
<dbReference type="EMBL" id="QJRG01000047">
    <property type="protein sequence ID" value="RWU21326.1"/>
    <property type="molecule type" value="Genomic_DNA"/>
</dbReference>
<proteinExistence type="predicted"/>
<reference evidence="3 4" key="1">
    <citation type="submission" date="2018-06" db="EMBL/GenBank/DDBJ databases">
        <title>Bacteria isolated from soil of Wuhan.</title>
        <authorList>
            <person name="Wei X."/>
            <person name="Chunhua H."/>
        </authorList>
    </citation>
    <scope>NUCLEOTIDE SEQUENCE [LARGE SCALE GENOMIC DNA]</scope>
    <source>
        <strain evidence="4">xwS2</strain>
    </source>
</reference>
<accession>A0A443ZQG0</accession>
<dbReference type="InterPro" id="IPR036514">
    <property type="entry name" value="SGNH_hydro_sf"/>
</dbReference>
<protein>
    <recommendedName>
        <fullName evidence="2">SGNH hydrolase-type esterase domain-containing protein</fullName>
    </recommendedName>
</protein>